<gene>
    <name evidence="5" type="ORF">ACFPYI_15725</name>
</gene>
<dbReference type="InterPro" id="IPR031803">
    <property type="entry name" value="BAT_GAF/HTH-assoc"/>
</dbReference>
<accession>A0ABD5RQK2</accession>
<dbReference type="PANTHER" id="PTHR34236">
    <property type="entry name" value="DIMETHYL SULFOXIDE REDUCTASE TRANSCRIPTIONAL ACTIVATOR"/>
    <property type="match status" value="1"/>
</dbReference>
<dbReference type="InterPro" id="IPR007050">
    <property type="entry name" value="HTH_bacterioopsin"/>
</dbReference>
<name>A0ABD5RQK2_9EURY</name>
<dbReference type="Pfam" id="PF04967">
    <property type="entry name" value="HTH_10"/>
    <property type="match status" value="1"/>
</dbReference>
<sequence>MAVVVVGRVPVEEFALEQTLSTVPNVDFSGGRIVQSSEDEVVPIIWARGNERDTIHEALTDDPTTEEATILADLDDEWLYRMRWIDRVTLVVQMLLDSQATLLDAEAAAEKSTWSLRVLYPTRDALSKTYDFCDENDVTFDIRKVHELDTEPAGQYGITENQYAALRAACEGGYFKIPRETNLDVVGEELGLSHQAVSERIRRGTDQLISETLLIGNSRDR</sequence>
<evidence type="ECO:0000256" key="2">
    <source>
        <dbReference type="ARBA" id="ARBA00023163"/>
    </source>
</evidence>
<evidence type="ECO:0000259" key="4">
    <source>
        <dbReference type="Pfam" id="PF15915"/>
    </source>
</evidence>
<feature type="domain" description="Bacterioopsin transcriptional activator GAF and HTH associated" evidence="4">
    <location>
        <begin position="19"/>
        <end position="151"/>
    </location>
</feature>
<dbReference type="EMBL" id="JBHSQH010000001">
    <property type="protein sequence ID" value="MFC5972786.1"/>
    <property type="molecule type" value="Genomic_DNA"/>
</dbReference>
<keyword evidence="6" id="KW-1185">Reference proteome</keyword>
<keyword evidence="1" id="KW-0805">Transcription regulation</keyword>
<dbReference type="Proteomes" id="UP001596099">
    <property type="component" value="Unassembled WGS sequence"/>
</dbReference>
<proteinExistence type="predicted"/>
<evidence type="ECO:0000256" key="1">
    <source>
        <dbReference type="ARBA" id="ARBA00023015"/>
    </source>
</evidence>
<dbReference type="RefSeq" id="WP_247416601.1">
    <property type="nucleotide sequence ID" value="NZ_JALLGW010000001.1"/>
</dbReference>
<protein>
    <submittedName>
        <fullName evidence="5">Helix-turn-helix domain-containing protein</fullName>
    </submittedName>
</protein>
<evidence type="ECO:0000259" key="3">
    <source>
        <dbReference type="Pfam" id="PF04967"/>
    </source>
</evidence>
<reference evidence="5 6" key="1">
    <citation type="journal article" date="2019" name="Int. J. Syst. Evol. Microbiol.">
        <title>The Global Catalogue of Microorganisms (GCM) 10K type strain sequencing project: providing services to taxonomists for standard genome sequencing and annotation.</title>
        <authorList>
            <consortium name="The Broad Institute Genomics Platform"/>
            <consortium name="The Broad Institute Genome Sequencing Center for Infectious Disease"/>
            <person name="Wu L."/>
            <person name="Ma J."/>
        </authorList>
    </citation>
    <scope>NUCLEOTIDE SEQUENCE [LARGE SCALE GENOMIC DNA]</scope>
    <source>
        <strain evidence="5 6">CGMCC 1.12543</strain>
    </source>
</reference>
<dbReference type="PANTHER" id="PTHR34236:SF1">
    <property type="entry name" value="DIMETHYL SULFOXIDE REDUCTASE TRANSCRIPTIONAL ACTIVATOR"/>
    <property type="match status" value="1"/>
</dbReference>
<comment type="caution">
    <text evidence="5">The sequence shown here is derived from an EMBL/GenBank/DDBJ whole genome shotgun (WGS) entry which is preliminary data.</text>
</comment>
<dbReference type="Pfam" id="PF15915">
    <property type="entry name" value="BAT"/>
    <property type="match status" value="1"/>
</dbReference>
<evidence type="ECO:0000313" key="5">
    <source>
        <dbReference type="EMBL" id="MFC5972786.1"/>
    </source>
</evidence>
<organism evidence="5 6">
    <name type="scientific">Halomarina salina</name>
    <dbReference type="NCBI Taxonomy" id="1872699"/>
    <lineage>
        <taxon>Archaea</taxon>
        <taxon>Methanobacteriati</taxon>
        <taxon>Methanobacteriota</taxon>
        <taxon>Stenosarchaea group</taxon>
        <taxon>Halobacteria</taxon>
        <taxon>Halobacteriales</taxon>
        <taxon>Natronomonadaceae</taxon>
        <taxon>Halomarina</taxon>
    </lineage>
</organism>
<dbReference type="AlphaFoldDB" id="A0ABD5RQK2"/>
<feature type="domain" description="HTH bat-type" evidence="3">
    <location>
        <begin position="158"/>
        <end position="209"/>
    </location>
</feature>
<keyword evidence="2" id="KW-0804">Transcription</keyword>
<evidence type="ECO:0000313" key="6">
    <source>
        <dbReference type="Proteomes" id="UP001596099"/>
    </source>
</evidence>